<keyword evidence="4 11" id="KW-0347">Helicase</keyword>
<dbReference type="GO" id="GO:0000725">
    <property type="term" value="P:recombinational repair"/>
    <property type="evidence" value="ECO:0007669"/>
    <property type="project" value="TreeGrafter"/>
</dbReference>
<evidence type="ECO:0000256" key="12">
    <source>
        <dbReference type="SAM" id="MobiDB-lite"/>
    </source>
</evidence>
<dbReference type="Gene3D" id="1.10.10.160">
    <property type="match status" value="1"/>
</dbReference>
<feature type="region of interest" description="Disordered" evidence="12">
    <location>
        <begin position="511"/>
        <end position="544"/>
    </location>
</feature>
<dbReference type="Proteomes" id="UP001146793">
    <property type="component" value="Unassembled WGS sequence"/>
</dbReference>
<dbReference type="InterPro" id="IPR027417">
    <property type="entry name" value="P-loop_NTPase"/>
</dbReference>
<protein>
    <recommendedName>
        <fullName evidence="9">DNA 3'-5' helicase</fullName>
        <ecNumber evidence="9">5.6.2.4</ecNumber>
    </recommendedName>
</protein>
<dbReference type="Gene3D" id="1.10.486.10">
    <property type="entry name" value="PCRA, domain 4"/>
    <property type="match status" value="1"/>
</dbReference>
<sequence length="1290" mass="150943">MFNIENKQVVFNLTSSKVPWYFKNLNAQQLNAVTSDPRKPLLVSAGPGSGKTTVLVSRIIYLINHGVLPEKILAITFTRKAADEMSTRIKEIVKGKSTKLTVCNFHQFCFRILRTNSAQIGIKGSLTVCDNSEQFTIIKELYQEWKERNEYKLQKNKYDQMKSSQNNSNFTNHRFFVDQQKQQRQTENKKKVNERKVIGEMVNFIKWAKVHGHQPNEFFDEYKEIYAKYQEKIHTLGKIDFADFLIKTVNLLRIEKGILRKYQKQYRVILVDEFQDTNQIQFELLRLLTQNSQSITVVGDIDQSIYNFRGAKPQNFLEFSKYFPNVVSINLEQNYRSTQTILKAASSMIAYNPNRFQKRLWTNKSIGSKIKCIYANTPLHESVLVTNEIKRMMKNDRSLKFSSFAVLFRVRYVSIDFELEFSRQNIPHGWKSGNGFYRRPEITDIISYLNVIAGNHINIQVMRILNIPNRNLGKKTINCIKSISENKKISFFKALKIASQYYKQKYNKKAKSNLNNNQNQRKGKGIGTSTGTGTSASTSTNTATCQNQIQKNPNIKKIQIKKNDAIIKFIEEIKQRQLAGISKFIDLISKLILFSKKMKYPTEIIQKILEETRYFENKSDKQNNNKNKSMNNLNYLNNQLKVATPDENDENSDINYSRKKSLLALLKEAHLYEEKYKNEEKLKNQPLYLLKGFVYVLKKRIFLSITPKNDNQKSQPNRILLTTIHQAKGLEFPIVFVVRFNNGIIPLPQSSKKNQNNNNQNHNNQNNTKGYGVINLEEERRIAMVAFTRAKETLILSCSKQDNHGNMIEPSQFFNEIPKDCLEFFQINQEPNQNQNNNITKNTTFTTTTTTTTSSSSFPLNNNNANLLKKNNENILTNKLLSEKNNYSELNYLKDNIFSIKSQNQIQNNNLSTNNNNTQQYPQPKFPNFQNNQQNKYIQQQSINKHINNNQQPTQIHQMPNFKQQQQQQQQQPKQQMIQNKNINQQIQRVDQQNIQIQYTQQQQPQNPIQTPSQSKNINQQIQRVDQQNIQISNFTQQPQNLIHTQGQSKNLNQQNQLQQQQSTQMHQIPNFKQQQQQQQQRQQKQNPIQSQNLNLNTHQNDVERSPFFKKQKLDNPIFPNKKHTSIDKPIPVSRQISNKLNDYHSFNKKTSLSALVNNISNKKKKRNIFSNTMNYNSSIDNTQMRTNIFNKNQNTNPLNRNINSQNSPLNNPQNRIFMGITQRNAFQNQNFNQYDQRLKKLRSNSNLTFQNHQQPQQQQQQQPNIRQTKQINQQFTYNPNTFTSPFSKN</sequence>
<evidence type="ECO:0000259" key="14">
    <source>
        <dbReference type="PROSITE" id="PS51217"/>
    </source>
</evidence>
<keyword evidence="2 11" id="KW-0547">Nucleotide-binding</keyword>
<evidence type="ECO:0000313" key="16">
    <source>
        <dbReference type="Proteomes" id="UP001146793"/>
    </source>
</evidence>
<comment type="caution">
    <text evidence="15">The sequence shown here is derived from an EMBL/GenBank/DDBJ whole genome shotgun (WGS) entry which is preliminary data.</text>
</comment>
<dbReference type="CDD" id="cd17932">
    <property type="entry name" value="DEXQc_UvrD"/>
    <property type="match status" value="1"/>
</dbReference>
<feature type="binding site" evidence="11">
    <location>
        <begin position="45"/>
        <end position="52"/>
    </location>
    <ligand>
        <name>ATP</name>
        <dbReference type="ChEBI" id="CHEBI:30616"/>
    </ligand>
</feature>
<gene>
    <name evidence="15" type="ORF">M0812_16321</name>
</gene>
<organism evidence="15 16">
    <name type="scientific">Anaeramoeba flamelloides</name>
    <dbReference type="NCBI Taxonomy" id="1746091"/>
    <lineage>
        <taxon>Eukaryota</taxon>
        <taxon>Metamonada</taxon>
        <taxon>Anaeramoebidae</taxon>
        <taxon>Anaeramoeba</taxon>
    </lineage>
</organism>
<dbReference type="Pfam" id="PF00580">
    <property type="entry name" value="UvrD-helicase"/>
    <property type="match status" value="1"/>
</dbReference>
<dbReference type="InterPro" id="IPR013986">
    <property type="entry name" value="DExx_box_DNA_helicase_dom_sf"/>
</dbReference>
<dbReference type="Gene3D" id="3.40.50.300">
    <property type="entry name" value="P-loop containing nucleotide triphosphate hydrolases"/>
    <property type="match status" value="3"/>
</dbReference>
<dbReference type="GO" id="GO:0016787">
    <property type="term" value="F:hydrolase activity"/>
    <property type="evidence" value="ECO:0007669"/>
    <property type="project" value="UniProtKB-UniRule"/>
</dbReference>
<evidence type="ECO:0000256" key="5">
    <source>
        <dbReference type="ARBA" id="ARBA00022840"/>
    </source>
</evidence>
<dbReference type="EC" id="5.6.2.4" evidence="9"/>
<keyword evidence="3 11" id="KW-0378">Hydrolase</keyword>
<accession>A0AAV7ZE69</accession>
<evidence type="ECO:0000256" key="4">
    <source>
        <dbReference type="ARBA" id="ARBA00022806"/>
    </source>
</evidence>
<evidence type="ECO:0000256" key="8">
    <source>
        <dbReference type="ARBA" id="ARBA00034617"/>
    </source>
</evidence>
<dbReference type="InterPro" id="IPR000212">
    <property type="entry name" value="DNA_helicase_UvrD/REP"/>
</dbReference>
<evidence type="ECO:0000256" key="1">
    <source>
        <dbReference type="ARBA" id="ARBA00009922"/>
    </source>
</evidence>
<feature type="compositionally biased region" description="Low complexity" evidence="12">
    <location>
        <begin position="531"/>
        <end position="544"/>
    </location>
</feature>
<evidence type="ECO:0000259" key="13">
    <source>
        <dbReference type="PROSITE" id="PS51198"/>
    </source>
</evidence>
<evidence type="ECO:0000256" key="9">
    <source>
        <dbReference type="ARBA" id="ARBA00034808"/>
    </source>
</evidence>
<dbReference type="InterPro" id="IPR014017">
    <property type="entry name" value="DNA_helicase_UvrD-like_C"/>
</dbReference>
<keyword evidence="5 11" id="KW-0067">ATP-binding</keyword>
<feature type="region of interest" description="Disordered" evidence="12">
    <location>
        <begin position="1052"/>
        <end position="1088"/>
    </location>
</feature>
<feature type="region of interest" description="Disordered" evidence="12">
    <location>
        <begin position="958"/>
        <end position="978"/>
    </location>
</feature>
<keyword evidence="7" id="KW-0413">Isomerase</keyword>
<evidence type="ECO:0000256" key="10">
    <source>
        <dbReference type="ARBA" id="ARBA00048988"/>
    </source>
</evidence>
<comment type="catalytic activity">
    <reaction evidence="8">
        <text>Couples ATP hydrolysis with the unwinding of duplex DNA by translocating in the 3'-5' direction.</text>
        <dbReference type="EC" id="5.6.2.4"/>
    </reaction>
</comment>
<comment type="similarity">
    <text evidence="1">Belongs to the helicase family. UvrD subfamily.</text>
</comment>
<dbReference type="PANTHER" id="PTHR11070:SF2">
    <property type="entry name" value="ATP-DEPENDENT DNA HELICASE SRS2"/>
    <property type="match status" value="1"/>
</dbReference>
<dbReference type="InterPro" id="IPR014016">
    <property type="entry name" value="UvrD-like_ATP-bd"/>
</dbReference>
<dbReference type="PROSITE" id="PS51217">
    <property type="entry name" value="UVRD_HELICASE_CTER"/>
    <property type="match status" value="1"/>
</dbReference>
<evidence type="ECO:0000256" key="6">
    <source>
        <dbReference type="ARBA" id="ARBA00023125"/>
    </source>
</evidence>
<feature type="domain" description="UvrD-like helicase C-terminal" evidence="14">
    <location>
        <begin position="339"/>
        <end position="729"/>
    </location>
</feature>
<evidence type="ECO:0000256" key="11">
    <source>
        <dbReference type="PROSITE-ProRule" id="PRU00560"/>
    </source>
</evidence>
<feature type="compositionally biased region" description="Low complexity" evidence="12">
    <location>
        <begin position="963"/>
        <end position="978"/>
    </location>
</feature>
<evidence type="ECO:0000256" key="3">
    <source>
        <dbReference type="ARBA" id="ARBA00022801"/>
    </source>
</evidence>
<reference evidence="15" key="1">
    <citation type="submission" date="2022-08" db="EMBL/GenBank/DDBJ databases">
        <title>Novel sulphate-reducing endosymbionts in the free-living metamonad Anaeramoeba.</title>
        <authorList>
            <person name="Jerlstrom-Hultqvist J."/>
            <person name="Cepicka I."/>
            <person name="Gallot-Lavallee L."/>
            <person name="Salas-Leiva D."/>
            <person name="Curtis B.A."/>
            <person name="Zahonova K."/>
            <person name="Pipaliya S."/>
            <person name="Dacks J."/>
            <person name="Roger A.J."/>
        </authorList>
    </citation>
    <scope>NUCLEOTIDE SEQUENCE</scope>
    <source>
        <strain evidence="15">Busselton2</strain>
    </source>
</reference>
<evidence type="ECO:0000256" key="2">
    <source>
        <dbReference type="ARBA" id="ARBA00022741"/>
    </source>
</evidence>
<dbReference type="Pfam" id="PF13361">
    <property type="entry name" value="UvrD_C"/>
    <property type="match status" value="1"/>
</dbReference>
<comment type="catalytic activity">
    <reaction evidence="10">
        <text>ATP + H2O = ADP + phosphate + H(+)</text>
        <dbReference type="Rhea" id="RHEA:13065"/>
        <dbReference type="ChEBI" id="CHEBI:15377"/>
        <dbReference type="ChEBI" id="CHEBI:15378"/>
        <dbReference type="ChEBI" id="CHEBI:30616"/>
        <dbReference type="ChEBI" id="CHEBI:43474"/>
        <dbReference type="ChEBI" id="CHEBI:456216"/>
        <dbReference type="EC" id="5.6.2.4"/>
    </reaction>
</comment>
<feature type="region of interest" description="Disordered" evidence="12">
    <location>
        <begin position="999"/>
        <end position="1020"/>
    </location>
</feature>
<evidence type="ECO:0000256" key="7">
    <source>
        <dbReference type="ARBA" id="ARBA00023235"/>
    </source>
</evidence>
<dbReference type="GO" id="GO:0003677">
    <property type="term" value="F:DNA binding"/>
    <property type="evidence" value="ECO:0007669"/>
    <property type="project" value="UniProtKB-KW"/>
</dbReference>
<dbReference type="GO" id="GO:0043138">
    <property type="term" value="F:3'-5' DNA helicase activity"/>
    <property type="evidence" value="ECO:0007669"/>
    <property type="project" value="UniProtKB-EC"/>
</dbReference>
<dbReference type="EMBL" id="JANTQA010000032">
    <property type="protein sequence ID" value="KAJ3440264.1"/>
    <property type="molecule type" value="Genomic_DNA"/>
</dbReference>
<keyword evidence="6" id="KW-0238">DNA-binding</keyword>
<feature type="region of interest" description="Disordered" evidence="12">
    <location>
        <begin position="749"/>
        <end position="770"/>
    </location>
</feature>
<proteinExistence type="inferred from homology"/>
<name>A0AAV7ZE69_9EUKA</name>
<dbReference type="PANTHER" id="PTHR11070">
    <property type="entry name" value="UVRD / RECB / PCRA DNA HELICASE FAMILY MEMBER"/>
    <property type="match status" value="1"/>
</dbReference>
<evidence type="ECO:0000313" key="15">
    <source>
        <dbReference type="EMBL" id="KAJ3440264.1"/>
    </source>
</evidence>
<dbReference type="GO" id="GO:0005524">
    <property type="term" value="F:ATP binding"/>
    <property type="evidence" value="ECO:0007669"/>
    <property type="project" value="UniProtKB-UniRule"/>
</dbReference>
<feature type="region of interest" description="Disordered" evidence="12">
    <location>
        <begin position="908"/>
        <end position="930"/>
    </location>
</feature>
<dbReference type="PROSITE" id="PS51198">
    <property type="entry name" value="UVRD_HELICASE_ATP_BIND"/>
    <property type="match status" value="1"/>
</dbReference>
<feature type="compositionally biased region" description="Low complexity" evidence="12">
    <location>
        <begin position="754"/>
        <end position="767"/>
    </location>
</feature>
<feature type="domain" description="UvrD-like helicase ATP-binding" evidence="13">
    <location>
        <begin position="24"/>
        <end position="338"/>
    </location>
</feature>
<dbReference type="SUPFAM" id="SSF52540">
    <property type="entry name" value="P-loop containing nucleoside triphosphate hydrolases"/>
    <property type="match status" value="1"/>
</dbReference>